<evidence type="ECO:0000313" key="2">
    <source>
        <dbReference type="Proteomes" id="UP000588647"/>
    </source>
</evidence>
<proteinExistence type="predicted"/>
<dbReference type="AlphaFoldDB" id="A0A7W6HDF3"/>
<dbReference type="Gene3D" id="3.90.550.10">
    <property type="entry name" value="Spore Coat Polysaccharide Biosynthesis Protein SpsA, Chain A"/>
    <property type="match status" value="1"/>
</dbReference>
<gene>
    <name evidence="1" type="ORF">GGR03_002013</name>
</gene>
<dbReference type="SUPFAM" id="SSF53448">
    <property type="entry name" value="Nucleotide-diphospho-sugar transferases"/>
    <property type="match status" value="1"/>
</dbReference>
<comment type="caution">
    <text evidence="1">The sequence shown here is derived from an EMBL/GenBank/DDBJ whole genome shotgun (WGS) entry which is preliminary data.</text>
</comment>
<reference evidence="1 2" key="1">
    <citation type="submission" date="2020-08" db="EMBL/GenBank/DDBJ databases">
        <title>Genomic Encyclopedia of Type Strains, Phase IV (KMG-IV): sequencing the most valuable type-strain genomes for metagenomic binning, comparative biology and taxonomic classification.</title>
        <authorList>
            <person name="Goeker M."/>
        </authorList>
    </citation>
    <scope>NUCLEOTIDE SEQUENCE [LARGE SCALE GENOMIC DNA]</scope>
    <source>
        <strain evidence="1 2">DSM 103570</strain>
    </source>
</reference>
<dbReference type="RefSeq" id="WP_183207502.1">
    <property type="nucleotide sequence ID" value="NZ_JAAAMM010000002.1"/>
</dbReference>
<protein>
    <recommendedName>
        <fullName evidence="3">Glycosyl transferase family 2</fullName>
    </recommendedName>
</protein>
<keyword evidence="2" id="KW-1185">Reference proteome</keyword>
<evidence type="ECO:0000313" key="1">
    <source>
        <dbReference type="EMBL" id="MBB4002938.1"/>
    </source>
</evidence>
<accession>A0A7W6HDF3</accession>
<dbReference type="EMBL" id="JACIEM010000002">
    <property type="protein sequence ID" value="MBB4002938.1"/>
    <property type="molecule type" value="Genomic_DNA"/>
</dbReference>
<name>A0A7W6HDF3_9HYPH</name>
<dbReference type="Proteomes" id="UP000588647">
    <property type="component" value="Unassembled WGS sequence"/>
</dbReference>
<organism evidence="1 2">
    <name type="scientific">Aurantimonas endophytica</name>
    <dbReference type="NCBI Taxonomy" id="1522175"/>
    <lineage>
        <taxon>Bacteria</taxon>
        <taxon>Pseudomonadati</taxon>
        <taxon>Pseudomonadota</taxon>
        <taxon>Alphaproteobacteria</taxon>
        <taxon>Hyphomicrobiales</taxon>
        <taxon>Aurantimonadaceae</taxon>
        <taxon>Aurantimonas</taxon>
    </lineage>
</organism>
<evidence type="ECO:0008006" key="3">
    <source>
        <dbReference type="Google" id="ProtNLM"/>
    </source>
</evidence>
<dbReference type="InterPro" id="IPR029044">
    <property type="entry name" value="Nucleotide-diphossugar_trans"/>
</dbReference>
<sequence length="178" mass="18949">MLTVLMECGADDQGVAATLATLVPGAVEGVVREVVLVDREMSPDSRKVADHAGCRIVAAGDLRQAVAAARGEWLLLLEPGARLQPGWIEAVIEHADAVARGNARNPAARFSRSRADRPSLFGRLRQSRSALVEGFLMPKQQAVGRAQAASSLEAMAKGVAVVTLPADIRPAPRQRRRS</sequence>